<evidence type="ECO:0000256" key="8">
    <source>
        <dbReference type="ARBA" id="ARBA00023136"/>
    </source>
</evidence>
<evidence type="ECO:0000256" key="1">
    <source>
        <dbReference type="ARBA" id="ARBA00004479"/>
    </source>
</evidence>
<name>A0A8C5R2U5_9ANUR</name>
<feature type="transmembrane region" description="Helical" evidence="11">
    <location>
        <begin position="726"/>
        <end position="747"/>
    </location>
</feature>
<feature type="domain" description="Fibronectin type-III" evidence="14">
    <location>
        <begin position="23"/>
        <end position="114"/>
    </location>
</feature>
<dbReference type="InterPro" id="IPR036116">
    <property type="entry name" value="FN3_sf"/>
</dbReference>
<dbReference type="EC" id="3.1.3.48" evidence="2"/>
<evidence type="ECO:0000259" key="13">
    <source>
        <dbReference type="PROSITE" id="PS50056"/>
    </source>
</evidence>
<dbReference type="InterPro" id="IPR029021">
    <property type="entry name" value="Prot-tyrosine_phosphatase-like"/>
</dbReference>
<dbReference type="PROSITE" id="PS50853">
    <property type="entry name" value="FN3"/>
    <property type="match status" value="5"/>
</dbReference>
<dbReference type="Pfam" id="PF00102">
    <property type="entry name" value="Y_phosphatase"/>
    <property type="match status" value="1"/>
</dbReference>
<dbReference type="InterPro" id="IPR003595">
    <property type="entry name" value="Tyr_Pase_cat"/>
</dbReference>
<evidence type="ECO:0000256" key="2">
    <source>
        <dbReference type="ARBA" id="ARBA00013064"/>
    </source>
</evidence>
<evidence type="ECO:0000256" key="10">
    <source>
        <dbReference type="ARBA" id="ARBA00051722"/>
    </source>
</evidence>
<evidence type="ECO:0000256" key="11">
    <source>
        <dbReference type="SAM" id="Phobius"/>
    </source>
</evidence>
<dbReference type="SUPFAM" id="SSF49265">
    <property type="entry name" value="Fibronectin type III"/>
    <property type="match status" value="4"/>
</dbReference>
<dbReference type="InterPro" id="IPR013783">
    <property type="entry name" value="Ig-like_fold"/>
</dbReference>
<keyword evidence="9" id="KW-0325">Glycoprotein</keyword>
<evidence type="ECO:0000313" key="15">
    <source>
        <dbReference type="Ensembl" id="ENSLLEP00000046100.1"/>
    </source>
</evidence>
<evidence type="ECO:0000256" key="5">
    <source>
        <dbReference type="ARBA" id="ARBA00022801"/>
    </source>
</evidence>
<feature type="domain" description="Fibronectin type-III" evidence="14">
    <location>
        <begin position="203"/>
        <end position="293"/>
    </location>
</feature>
<evidence type="ECO:0000256" key="7">
    <source>
        <dbReference type="ARBA" id="ARBA00022989"/>
    </source>
</evidence>
<feature type="domain" description="Fibronectin type-III" evidence="14">
    <location>
        <begin position="115"/>
        <end position="202"/>
    </location>
</feature>
<evidence type="ECO:0000256" key="9">
    <source>
        <dbReference type="ARBA" id="ARBA00023180"/>
    </source>
</evidence>
<dbReference type="PROSITE" id="PS00383">
    <property type="entry name" value="TYR_PHOSPHATASE_1"/>
    <property type="match status" value="1"/>
</dbReference>
<dbReference type="Ensembl" id="ENSLLET00000047935.1">
    <property type="protein sequence ID" value="ENSLLEP00000046100.1"/>
    <property type="gene ID" value="ENSLLEG00000029204.1"/>
</dbReference>
<evidence type="ECO:0000256" key="4">
    <source>
        <dbReference type="ARBA" id="ARBA00022729"/>
    </source>
</evidence>
<dbReference type="CDD" id="cd12087">
    <property type="entry name" value="TM_EGFR-like"/>
    <property type="match status" value="1"/>
</dbReference>
<dbReference type="InterPro" id="IPR000387">
    <property type="entry name" value="Tyr_Pase_dom"/>
</dbReference>
<dbReference type="GO" id="GO:0043235">
    <property type="term" value="C:receptor complex"/>
    <property type="evidence" value="ECO:0007669"/>
    <property type="project" value="TreeGrafter"/>
</dbReference>
<feature type="domain" description="Fibronectin type-III" evidence="14">
    <location>
        <begin position="479"/>
        <end position="567"/>
    </location>
</feature>
<keyword evidence="3 11" id="KW-0812">Transmembrane</keyword>
<comment type="catalytic activity">
    <reaction evidence="10">
        <text>O-phospho-L-tyrosyl-[protein] + H2O = L-tyrosyl-[protein] + phosphate</text>
        <dbReference type="Rhea" id="RHEA:10684"/>
        <dbReference type="Rhea" id="RHEA-COMP:10136"/>
        <dbReference type="Rhea" id="RHEA-COMP:20101"/>
        <dbReference type="ChEBI" id="CHEBI:15377"/>
        <dbReference type="ChEBI" id="CHEBI:43474"/>
        <dbReference type="ChEBI" id="CHEBI:46858"/>
        <dbReference type="ChEBI" id="CHEBI:61978"/>
        <dbReference type="EC" id="3.1.3.48"/>
    </reaction>
</comment>
<organism evidence="15 16">
    <name type="scientific">Leptobrachium leishanense</name>
    <name type="common">Leishan spiny toad</name>
    <dbReference type="NCBI Taxonomy" id="445787"/>
    <lineage>
        <taxon>Eukaryota</taxon>
        <taxon>Metazoa</taxon>
        <taxon>Chordata</taxon>
        <taxon>Craniata</taxon>
        <taxon>Vertebrata</taxon>
        <taxon>Euteleostomi</taxon>
        <taxon>Amphibia</taxon>
        <taxon>Batrachia</taxon>
        <taxon>Anura</taxon>
        <taxon>Pelobatoidea</taxon>
        <taxon>Megophryidae</taxon>
        <taxon>Leptobrachium</taxon>
    </lineage>
</organism>
<proteinExistence type="predicted"/>
<keyword evidence="4" id="KW-0732">Signal</keyword>
<sequence length="1000" mass="111841">MCNQYTEFDCVFFYLSLTPEPLPVKQLRSSNVTSDSVSLIWDGPDEYKSDYSYRVQTANSSSVTLKTNTTATNQSVVTDLTPGETYTFTVFTRAADTVTESEPVSYSTCIEPLPVKQLRSSNVTSDSVSLIWDHPDEYKSDYSYKVQTANYSSVTLKTNTTATNQSVVTDLTAGETYTFTVITRAADTVTESENASYTTYPTPPQSLTFTNIGTNSISLSLTEPVNMANVTKTFNITYRNSSGSWTVSSNTLNVTLQNLTSGTNYTITVVTVGARQYQSSPVTRSIYTNSVSLIWDHPDEYKSDYSYRVQTSNPSSEVKNDTTTTNQSVVTNLTAGETYTFTVFTRAADTVTESVSVSYTTCTGEFCFLDLDHPDEYKSDYTYRVQTANTLSVTLKNQTTATNQSVVTDLTAGETYTFTVFTRAADNVTESVFESYTTCTDQPVFLDTYILSHMKNPCAASADTVTESEPVSYTTYPTPPQSLLFTNITTNSISLSWTEPVNMADVTKTFNITYRNSSGSWTVSSDTLNVTLQNLTSGTNYTITVVTVAAGQYQSSSVTRSIYTKPLPVKQLRSSIVTSDSVSLIWDHPDEYKSDYSYRVQTANSSSVTLKNQTTATNQSVVTDLTAGETYTFTVITIAADTVTESEPVSYTTCTGEWSPPHKGQVIQCCQKVLGLLYSELFMLCLFPLGVIAGAVVGSLLGVSVVGVLGYFIWRKRRYSLLQNFIMNGLLDIELFFCSIFYLRLLLDDVSRVKLAVTNNPNDDFINANYIPGYKDPKAYIAAQGPLPQTVNDFWRMIWEKDVRAVVMLTRCVETGKCEEYWPSSHPKQFNRLTVSPKQEDVLPEWTIRDFELTNRANNQSHLVRHFHFTAWPDHGVPETTDVLINFRNIICDFMNNYPRTPILVHCSAGVGRTGTLIALDRGIRQIEAEDQVDVRGIVRDLRMHRNIMVQTEGQYIFLHKCVLDYIQIKTNPKPDLIYHNTNAIYENFTPSRSFHRTNV</sequence>
<feature type="transmembrane region" description="Helical" evidence="11">
    <location>
        <begin position="681"/>
        <end position="714"/>
    </location>
</feature>
<reference evidence="15" key="1">
    <citation type="submission" date="2025-08" db="UniProtKB">
        <authorList>
            <consortium name="Ensembl"/>
        </authorList>
    </citation>
    <scope>IDENTIFICATION</scope>
</reference>
<evidence type="ECO:0000256" key="3">
    <source>
        <dbReference type="ARBA" id="ARBA00022692"/>
    </source>
</evidence>
<evidence type="ECO:0000313" key="16">
    <source>
        <dbReference type="Proteomes" id="UP000694569"/>
    </source>
</evidence>
<dbReference type="SUPFAM" id="SSF52799">
    <property type="entry name" value="(Phosphotyrosine protein) phosphatases II"/>
    <property type="match status" value="1"/>
</dbReference>
<keyword evidence="5" id="KW-0378">Hydrolase</keyword>
<dbReference type="PROSITE" id="PS50055">
    <property type="entry name" value="TYR_PHOSPHATASE_PTP"/>
    <property type="match status" value="1"/>
</dbReference>
<keyword evidence="8 11" id="KW-0472">Membrane</keyword>
<keyword evidence="16" id="KW-1185">Reference proteome</keyword>
<dbReference type="PANTHER" id="PTHR46957">
    <property type="entry name" value="CYTOKINE RECEPTOR"/>
    <property type="match status" value="1"/>
</dbReference>
<dbReference type="InterPro" id="IPR003961">
    <property type="entry name" value="FN3_dom"/>
</dbReference>
<feature type="domain" description="Tyrosine specific protein phosphatases" evidence="13">
    <location>
        <begin position="885"/>
        <end position="957"/>
    </location>
</feature>
<dbReference type="PRINTS" id="PR00700">
    <property type="entry name" value="PRTYPHPHTASE"/>
</dbReference>
<evidence type="ECO:0000256" key="6">
    <source>
        <dbReference type="ARBA" id="ARBA00022912"/>
    </source>
</evidence>
<dbReference type="InterPro" id="IPR050713">
    <property type="entry name" value="RTP_Phos/Ushers"/>
</dbReference>
<dbReference type="CDD" id="cd00063">
    <property type="entry name" value="FN3"/>
    <property type="match status" value="6"/>
</dbReference>
<feature type="domain" description="Fibronectin type-III" evidence="14">
    <location>
        <begin position="568"/>
        <end position="662"/>
    </location>
</feature>
<keyword evidence="6" id="KW-0904">Protein phosphatase</keyword>
<dbReference type="Gene3D" id="2.60.40.10">
    <property type="entry name" value="Immunoglobulins"/>
    <property type="match status" value="6"/>
</dbReference>
<evidence type="ECO:0000259" key="12">
    <source>
        <dbReference type="PROSITE" id="PS50055"/>
    </source>
</evidence>
<dbReference type="PROSITE" id="PS50056">
    <property type="entry name" value="TYR_PHOSPHATASE_2"/>
    <property type="match status" value="1"/>
</dbReference>
<keyword evidence="7 11" id="KW-1133">Transmembrane helix</keyword>
<dbReference type="InterPro" id="IPR016130">
    <property type="entry name" value="Tyr_Pase_AS"/>
</dbReference>
<accession>A0A8C5R2U5</accession>
<reference evidence="15" key="2">
    <citation type="submission" date="2025-09" db="UniProtKB">
        <authorList>
            <consortium name="Ensembl"/>
        </authorList>
    </citation>
    <scope>IDENTIFICATION</scope>
</reference>
<evidence type="ECO:0000259" key="14">
    <source>
        <dbReference type="PROSITE" id="PS50853"/>
    </source>
</evidence>
<dbReference type="SMART" id="SM00060">
    <property type="entry name" value="FN3"/>
    <property type="match status" value="7"/>
</dbReference>
<dbReference type="GO" id="GO:0016020">
    <property type="term" value="C:membrane"/>
    <property type="evidence" value="ECO:0007669"/>
    <property type="project" value="UniProtKB-SubCell"/>
</dbReference>
<dbReference type="AlphaFoldDB" id="A0A8C5R2U5"/>
<dbReference type="Proteomes" id="UP000694569">
    <property type="component" value="Unplaced"/>
</dbReference>
<dbReference type="FunFam" id="3.90.190.10:FF:000009">
    <property type="entry name" value="Receptor-type tyrosine-protein phosphatase beta"/>
    <property type="match status" value="1"/>
</dbReference>
<protein>
    <recommendedName>
        <fullName evidence="2">protein-tyrosine-phosphatase</fullName>
        <ecNumber evidence="2">3.1.3.48</ecNumber>
    </recommendedName>
</protein>
<dbReference type="Pfam" id="PF00041">
    <property type="entry name" value="fn3"/>
    <property type="match status" value="6"/>
</dbReference>
<comment type="subcellular location">
    <subcellularLocation>
        <location evidence="1">Membrane</location>
        <topology evidence="1">Single-pass type I membrane protein</topology>
    </subcellularLocation>
</comment>
<dbReference type="SMART" id="SM00404">
    <property type="entry name" value="PTPc_motif"/>
    <property type="match status" value="1"/>
</dbReference>
<dbReference type="GO" id="GO:0004725">
    <property type="term" value="F:protein tyrosine phosphatase activity"/>
    <property type="evidence" value="ECO:0007669"/>
    <property type="project" value="UniProtKB-EC"/>
</dbReference>
<dbReference type="PANTHER" id="PTHR46957:SF5">
    <property type="entry name" value="PROTEIN-TYROSINE-PHOSPHATASE"/>
    <property type="match status" value="1"/>
</dbReference>
<feature type="domain" description="Tyrosine-protein phosphatase" evidence="12">
    <location>
        <begin position="742"/>
        <end position="966"/>
    </location>
</feature>
<dbReference type="InterPro" id="IPR000242">
    <property type="entry name" value="PTP_cat"/>
</dbReference>
<dbReference type="OrthoDB" id="10253954at2759"/>
<dbReference type="Gene3D" id="3.90.190.10">
    <property type="entry name" value="Protein tyrosine phosphatase superfamily"/>
    <property type="match status" value="1"/>
</dbReference>
<dbReference type="SMART" id="SM00194">
    <property type="entry name" value="PTPc"/>
    <property type="match status" value="1"/>
</dbReference>
<dbReference type="GeneTree" id="ENSGT00940000156870"/>